<dbReference type="GO" id="GO:0005886">
    <property type="term" value="C:plasma membrane"/>
    <property type="evidence" value="ECO:0007669"/>
    <property type="project" value="UniProtKB-SubCell"/>
</dbReference>
<dbReference type="GO" id="GO:0005524">
    <property type="term" value="F:ATP binding"/>
    <property type="evidence" value="ECO:0007669"/>
    <property type="project" value="UniProtKB-KW"/>
</dbReference>
<comment type="subcellular location">
    <subcellularLocation>
        <location evidence="2">Cell inner membrane</location>
        <topology evidence="2">Multi-pass membrane protein</topology>
    </subcellularLocation>
</comment>
<accession>A0A2R4VQ92</accession>
<keyword evidence="18" id="KW-0614">Plasmid</keyword>
<evidence type="ECO:0000256" key="9">
    <source>
        <dbReference type="ARBA" id="ARBA00022741"/>
    </source>
</evidence>
<dbReference type="AlphaFoldDB" id="A0A2R4VQ92"/>
<keyword evidence="5" id="KW-0997">Cell inner membrane</keyword>
<evidence type="ECO:0000256" key="15">
    <source>
        <dbReference type="SAM" id="Phobius"/>
    </source>
</evidence>
<reference evidence="18 19" key="1">
    <citation type="submission" date="2018-04" db="EMBL/GenBank/DDBJ databases">
        <title>Complete genome sequence of the nitrogen-fixing bacterium Azospirillum humicireducens type strain SgZ-5.</title>
        <authorList>
            <person name="Yu Z."/>
        </authorList>
    </citation>
    <scope>NUCLEOTIDE SEQUENCE [LARGE SCALE GENOMIC DNA]</scope>
    <source>
        <strain evidence="18 19">SgZ-5</strain>
        <plasmid evidence="18 19">pYZ1</plasmid>
    </source>
</reference>
<dbReference type="Pfam" id="PF00512">
    <property type="entry name" value="HisKA"/>
    <property type="match status" value="1"/>
</dbReference>
<feature type="domain" description="Histidine kinase" evidence="16">
    <location>
        <begin position="105"/>
        <end position="303"/>
    </location>
</feature>
<dbReference type="EC" id="2.7.13.3" evidence="3"/>
<dbReference type="Gene3D" id="3.30.565.10">
    <property type="entry name" value="Histidine kinase-like ATPase, C-terminal domain"/>
    <property type="match status" value="1"/>
</dbReference>
<evidence type="ECO:0000256" key="8">
    <source>
        <dbReference type="ARBA" id="ARBA00022692"/>
    </source>
</evidence>
<sequence>MDVTRRRLNAATVQPARPAVSNSSLYFSILTSVAMVALVAFFISCRISRPLKQIGEAAERLGRGESVELDERRGPDEVRRAATAFNTMGARLRRFVDDRTRMLAAVSHDLRTPITNLRLRVELLDEGETKQRMLDNVEELRLTAEAMLSFAREEGSEEARAVDLVSLVESVCEDMADVGAPVSFDGAAKLPAICRPIAMRRVVRNLVENAIAYGAEARVSVRPDGGDIRVTVEDRGPGIPAVDIERVFEPFVRLETSRNRSTGGVGLGLSIARSIVRGHGGDICLENRQDGGLRAVLTLPAMHVVGDDRQGRRTPARQIAA</sequence>
<proteinExistence type="predicted"/>
<evidence type="ECO:0000313" key="18">
    <source>
        <dbReference type="EMBL" id="AWB06614.1"/>
    </source>
</evidence>
<dbReference type="PROSITE" id="PS50109">
    <property type="entry name" value="HIS_KIN"/>
    <property type="match status" value="1"/>
</dbReference>
<evidence type="ECO:0000256" key="11">
    <source>
        <dbReference type="ARBA" id="ARBA00022840"/>
    </source>
</evidence>
<dbReference type="InterPro" id="IPR050980">
    <property type="entry name" value="2C_sensor_his_kinase"/>
</dbReference>
<dbReference type="Pfam" id="PF00672">
    <property type="entry name" value="HAMP"/>
    <property type="match status" value="1"/>
</dbReference>
<evidence type="ECO:0000256" key="10">
    <source>
        <dbReference type="ARBA" id="ARBA00022777"/>
    </source>
</evidence>
<dbReference type="PANTHER" id="PTHR44936:SF5">
    <property type="entry name" value="SENSOR HISTIDINE KINASE ENVZ"/>
    <property type="match status" value="1"/>
</dbReference>
<feature type="domain" description="HAMP" evidence="17">
    <location>
        <begin position="45"/>
        <end position="97"/>
    </location>
</feature>
<name>A0A2R4VQ92_9PROT</name>
<gene>
    <name evidence="18" type="ORF">A6A40_16195</name>
</gene>
<organism evidence="18 19">
    <name type="scientific">Azospirillum humicireducens</name>
    <dbReference type="NCBI Taxonomy" id="1226968"/>
    <lineage>
        <taxon>Bacteria</taxon>
        <taxon>Pseudomonadati</taxon>
        <taxon>Pseudomonadota</taxon>
        <taxon>Alphaproteobacteria</taxon>
        <taxon>Rhodospirillales</taxon>
        <taxon>Azospirillaceae</taxon>
        <taxon>Azospirillum</taxon>
    </lineage>
</organism>
<dbReference type="SMART" id="SM00388">
    <property type="entry name" value="HisKA"/>
    <property type="match status" value="1"/>
</dbReference>
<dbReference type="SMART" id="SM00387">
    <property type="entry name" value="HATPase_c"/>
    <property type="match status" value="1"/>
</dbReference>
<dbReference type="CDD" id="cd06225">
    <property type="entry name" value="HAMP"/>
    <property type="match status" value="1"/>
</dbReference>
<evidence type="ECO:0000256" key="14">
    <source>
        <dbReference type="ARBA" id="ARBA00023136"/>
    </source>
</evidence>
<dbReference type="Gene3D" id="1.10.287.130">
    <property type="match status" value="1"/>
</dbReference>
<dbReference type="GO" id="GO:0000155">
    <property type="term" value="F:phosphorelay sensor kinase activity"/>
    <property type="evidence" value="ECO:0007669"/>
    <property type="project" value="InterPro"/>
</dbReference>
<dbReference type="Pfam" id="PF02518">
    <property type="entry name" value="HATPase_c"/>
    <property type="match status" value="1"/>
</dbReference>
<dbReference type="KEGG" id="ahu:A6A40_16195"/>
<geneLocation type="plasmid" evidence="18 19">
    <name>pYZ1</name>
</geneLocation>
<dbReference type="InterPro" id="IPR005467">
    <property type="entry name" value="His_kinase_dom"/>
</dbReference>
<evidence type="ECO:0000256" key="13">
    <source>
        <dbReference type="ARBA" id="ARBA00023012"/>
    </source>
</evidence>
<evidence type="ECO:0000256" key="4">
    <source>
        <dbReference type="ARBA" id="ARBA00022475"/>
    </source>
</evidence>
<keyword evidence="14 15" id="KW-0472">Membrane</keyword>
<dbReference type="SMART" id="SM00304">
    <property type="entry name" value="HAMP"/>
    <property type="match status" value="1"/>
</dbReference>
<dbReference type="InterPro" id="IPR003594">
    <property type="entry name" value="HATPase_dom"/>
</dbReference>
<evidence type="ECO:0000259" key="16">
    <source>
        <dbReference type="PROSITE" id="PS50109"/>
    </source>
</evidence>
<evidence type="ECO:0000256" key="7">
    <source>
        <dbReference type="ARBA" id="ARBA00022679"/>
    </source>
</evidence>
<feature type="transmembrane region" description="Helical" evidence="15">
    <location>
        <begin position="25"/>
        <end position="43"/>
    </location>
</feature>
<keyword evidence="6" id="KW-0597">Phosphoprotein</keyword>
<keyword evidence="12 15" id="KW-1133">Transmembrane helix</keyword>
<dbReference type="InterPro" id="IPR036890">
    <property type="entry name" value="HATPase_C_sf"/>
</dbReference>
<dbReference type="SUPFAM" id="SSF47384">
    <property type="entry name" value="Homodimeric domain of signal transducing histidine kinase"/>
    <property type="match status" value="1"/>
</dbReference>
<comment type="catalytic activity">
    <reaction evidence="1">
        <text>ATP + protein L-histidine = ADP + protein N-phospho-L-histidine.</text>
        <dbReference type="EC" id="2.7.13.3"/>
    </reaction>
</comment>
<dbReference type="Proteomes" id="UP000077405">
    <property type="component" value="Plasmid pYZ1"/>
</dbReference>
<evidence type="ECO:0000256" key="5">
    <source>
        <dbReference type="ARBA" id="ARBA00022519"/>
    </source>
</evidence>
<dbReference type="CDD" id="cd00082">
    <property type="entry name" value="HisKA"/>
    <property type="match status" value="1"/>
</dbReference>
<keyword evidence="13" id="KW-0902">Two-component regulatory system</keyword>
<evidence type="ECO:0000256" key="6">
    <source>
        <dbReference type="ARBA" id="ARBA00022553"/>
    </source>
</evidence>
<dbReference type="Gene3D" id="1.10.8.500">
    <property type="entry name" value="HAMP domain in histidine kinase"/>
    <property type="match status" value="1"/>
</dbReference>
<dbReference type="InterPro" id="IPR004358">
    <property type="entry name" value="Sig_transdc_His_kin-like_C"/>
</dbReference>
<evidence type="ECO:0000256" key="1">
    <source>
        <dbReference type="ARBA" id="ARBA00000085"/>
    </source>
</evidence>
<evidence type="ECO:0000259" key="17">
    <source>
        <dbReference type="PROSITE" id="PS50885"/>
    </source>
</evidence>
<keyword evidence="11" id="KW-0067">ATP-binding</keyword>
<keyword evidence="9" id="KW-0547">Nucleotide-binding</keyword>
<dbReference type="InterPro" id="IPR003661">
    <property type="entry name" value="HisK_dim/P_dom"/>
</dbReference>
<dbReference type="PROSITE" id="PS50885">
    <property type="entry name" value="HAMP"/>
    <property type="match status" value="1"/>
</dbReference>
<dbReference type="PANTHER" id="PTHR44936">
    <property type="entry name" value="SENSOR PROTEIN CREC"/>
    <property type="match status" value="1"/>
</dbReference>
<dbReference type="SUPFAM" id="SSF158472">
    <property type="entry name" value="HAMP domain-like"/>
    <property type="match status" value="1"/>
</dbReference>
<evidence type="ECO:0000256" key="3">
    <source>
        <dbReference type="ARBA" id="ARBA00012438"/>
    </source>
</evidence>
<evidence type="ECO:0000313" key="19">
    <source>
        <dbReference type="Proteomes" id="UP000077405"/>
    </source>
</evidence>
<dbReference type="InterPro" id="IPR003660">
    <property type="entry name" value="HAMP_dom"/>
</dbReference>
<evidence type="ECO:0000256" key="12">
    <source>
        <dbReference type="ARBA" id="ARBA00022989"/>
    </source>
</evidence>
<keyword evidence="4" id="KW-1003">Cell membrane</keyword>
<keyword evidence="10 18" id="KW-0418">Kinase</keyword>
<keyword evidence="8 15" id="KW-0812">Transmembrane</keyword>
<keyword evidence="19" id="KW-1185">Reference proteome</keyword>
<dbReference type="CDD" id="cd00075">
    <property type="entry name" value="HATPase"/>
    <property type="match status" value="1"/>
</dbReference>
<dbReference type="InterPro" id="IPR036097">
    <property type="entry name" value="HisK_dim/P_sf"/>
</dbReference>
<dbReference type="SUPFAM" id="SSF55874">
    <property type="entry name" value="ATPase domain of HSP90 chaperone/DNA topoisomerase II/histidine kinase"/>
    <property type="match status" value="1"/>
</dbReference>
<evidence type="ECO:0000256" key="2">
    <source>
        <dbReference type="ARBA" id="ARBA00004429"/>
    </source>
</evidence>
<dbReference type="PRINTS" id="PR00344">
    <property type="entry name" value="BCTRLSENSOR"/>
</dbReference>
<protein>
    <recommendedName>
        <fullName evidence="3">histidine kinase</fullName>
        <ecNumber evidence="3">2.7.13.3</ecNumber>
    </recommendedName>
</protein>
<dbReference type="EMBL" id="CP028902">
    <property type="protein sequence ID" value="AWB06614.1"/>
    <property type="molecule type" value="Genomic_DNA"/>
</dbReference>
<keyword evidence="7" id="KW-0808">Transferase</keyword>